<sequence>MALRNSLDEVFPEVSLLLCYWHLANNLESNHRPLFLGDSKAAVELLVAETRKLYENIVDTRTEPEMVNAINVFKAEVYIQDNFKDKEGLEKAKKYFEITSNRAESAHSAMKTAIGNISSGQIALVTDRIDTWYRKAERSSREEIKMLGLSSLLFDKQLEYNFAELKNKVVRFAMDRIRESVSRESCNCENPVNYDIPCYHTLLIYDVIPLTVVPNRWRIELDKYDNGNIIMT</sequence>
<name>A0ABP9XMX4_9FUNG</name>
<organism evidence="1 2">
    <name type="scientific">Helicostylum pulchrum</name>
    <dbReference type="NCBI Taxonomy" id="562976"/>
    <lineage>
        <taxon>Eukaryota</taxon>
        <taxon>Fungi</taxon>
        <taxon>Fungi incertae sedis</taxon>
        <taxon>Mucoromycota</taxon>
        <taxon>Mucoromycotina</taxon>
        <taxon>Mucoromycetes</taxon>
        <taxon>Mucorales</taxon>
        <taxon>Mucorineae</taxon>
        <taxon>Mucoraceae</taxon>
        <taxon>Helicostylum</taxon>
    </lineage>
</organism>
<accession>A0ABP9XMX4</accession>
<protein>
    <recommendedName>
        <fullName evidence="3">SWIM-type domain-containing protein</fullName>
    </recommendedName>
</protein>
<comment type="caution">
    <text evidence="1">The sequence shown here is derived from an EMBL/GenBank/DDBJ whole genome shotgun (WGS) entry which is preliminary data.</text>
</comment>
<keyword evidence="2" id="KW-1185">Reference proteome</keyword>
<evidence type="ECO:0000313" key="2">
    <source>
        <dbReference type="Proteomes" id="UP001476247"/>
    </source>
</evidence>
<dbReference type="EMBL" id="BAABUJ010000005">
    <property type="protein sequence ID" value="GAA5795783.1"/>
    <property type="molecule type" value="Genomic_DNA"/>
</dbReference>
<dbReference type="Proteomes" id="UP001476247">
    <property type="component" value="Unassembled WGS sequence"/>
</dbReference>
<evidence type="ECO:0008006" key="3">
    <source>
        <dbReference type="Google" id="ProtNLM"/>
    </source>
</evidence>
<reference evidence="1 2" key="1">
    <citation type="submission" date="2024-04" db="EMBL/GenBank/DDBJ databases">
        <title>genome sequences of Mucor flavus KT1a and Helicostylum pulchrum KT1b strains isolation_sourced from the surface of a dry-aged beef.</title>
        <authorList>
            <person name="Toyotome T."/>
            <person name="Hosono M."/>
            <person name="Torimaru M."/>
            <person name="Fukuda K."/>
            <person name="Mikami N."/>
        </authorList>
    </citation>
    <scope>NUCLEOTIDE SEQUENCE [LARGE SCALE GENOMIC DNA]</scope>
    <source>
        <strain evidence="1 2">KT1b</strain>
    </source>
</reference>
<proteinExistence type="predicted"/>
<evidence type="ECO:0000313" key="1">
    <source>
        <dbReference type="EMBL" id="GAA5795783.1"/>
    </source>
</evidence>
<gene>
    <name evidence="1" type="ORF">HPULCUR_001145</name>
</gene>